<dbReference type="GeneID" id="7845019"/>
<feature type="compositionally biased region" description="Basic and acidic residues" evidence="1">
    <location>
        <begin position="509"/>
        <end position="525"/>
    </location>
</feature>
<dbReference type="KEGG" id="tet:TTHERM_00780630"/>
<keyword evidence="3" id="KW-1185">Reference proteome</keyword>
<proteinExistence type="predicted"/>
<sequence length="817" mass="96130">MFKAPSKIIFNQDKKKEWEIHQQKLQNVKCSVDHQNNTSSIVRKQNHNFFQQLELQKQNDVHVKRLLSIQANSSMRTFNLNYSIATNSNKTNLNSITAVGNVTATNKIQHLGTLHQGFFKKQKQQRDQENQVIFRRIQETKSIFDVKKWEQEAEERKKILLVRSEFPQYYQQTQNLKAHRTSSDKHGSAFNFGTTKNQLKDENLKASIQYDQNGNVKSGTQIGNVNNMSSIFKDQSSIIDANNSSNVQLQQTNINNESIQLTENHSLIGINNQQYNQEKEKFLVISNITVPSKFYHTMHSDTERTNYLKKLMREQRKIIYRKTAIIHDEPYFAEIKIEQGEFIIQLENAKGEIYKHSIREAEGIKFYRKDCNEDINELFKRIQLNKYEMTIHFQKPKQAVHLLPIQTKTVYKLKSLNQTKNFNSTDLLSKEGEIQDSDDDHVSPYKKNKLGSSHNKSLDGNTKSQNKKFFKPSSSEAQLSQKRRLNSYSPNQKEGHKKNSEQIQSQNGLREKQKAKTNTSKDQEINNKANIQKYSNLNQKNKQPQTVQQNNQKKNQDKSIEKSKQIQNKNQPNKNSQNKAAISQQNKKNPIKNDKKVTEEQIENTYEDDYDEFDDDEEEQKQNQLNNNDKQNTEEEYEDPFEKFDEEEEQKKKDEFEKPNEQIVNHHPHEEVNKKMIKFSFNDTGYKKNVSQESFQSKQKQNNNQNTDLHRQATPEQKESIDNEDNIKKNQTVQEENQANKKEEPVEYEEEFELEEDSGTQYEINDADRELIENKNSENKQQGDQQQKEVLDQEKAKETQKGQKHKDQEDDYEEDFD</sequence>
<feature type="compositionally biased region" description="Basic and acidic residues" evidence="1">
    <location>
        <begin position="708"/>
        <end position="728"/>
    </location>
</feature>
<feature type="compositionally biased region" description="Basic and acidic residues" evidence="1">
    <location>
        <begin position="786"/>
        <end position="808"/>
    </location>
</feature>
<feature type="region of interest" description="Disordered" evidence="1">
    <location>
        <begin position="433"/>
        <end position="817"/>
    </location>
</feature>
<dbReference type="STRING" id="312017.I7M492"/>
<evidence type="ECO:0000256" key="1">
    <source>
        <dbReference type="SAM" id="MobiDB-lite"/>
    </source>
</evidence>
<feature type="compositionally biased region" description="Basic and acidic residues" evidence="1">
    <location>
        <begin position="649"/>
        <end position="660"/>
    </location>
</feature>
<organism evidence="2 3">
    <name type="scientific">Tetrahymena thermophila (strain SB210)</name>
    <dbReference type="NCBI Taxonomy" id="312017"/>
    <lineage>
        <taxon>Eukaryota</taxon>
        <taxon>Sar</taxon>
        <taxon>Alveolata</taxon>
        <taxon>Ciliophora</taxon>
        <taxon>Intramacronucleata</taxon>
        <taxon>Oligohymenophorea</taxon>
        <taxon>Hymenostomatida</taxon>
        <taxon>Tetrahymenina</taxon>
        <taxon>Tetrahymenidae</taxon>
        <taxon>Tetrahymena</taxon>
    </lineage>
</organism>
<dbReference type="RefSeq" id="XP_001026219.2">
    <property type="nucleotide sequence ID" value="XM_001026219.2"/>
</dbReference>
<gene>
    <name evidence="2" type="ORF">TTHERM_00780630</name>
</gene>
<feature type="compositionally biased region" description="Acidic residues" evidence="1">
    <location>
        <begin position="600"/>
        <end position="619"/>
    </location>
</feature>
<dbReference type="Proteomes" id="UP000009168">
    <property type="component" value="Unassembled WGS sequence"/>
</dbReference>
<evidence type="ECO:0000313" key="2">
    <source>
        <dbReference type="EMBL" id="EAS05974.2"/>
    </source>
</evidence>
<protein>
    <submittedName>
        <fullName evidence="2">Uncharacterized protein</fullName>
    </submittedName>
</protein>
<dbReference type="AlphaFoldDB" id="I7M492"/>
<feature type="compositionally biased region" description="Acidic residues" evidence="1">
    <location>
        <begin position="634"/>
        <end position="648"/>
    </location>
</feature>
<feature type="compositionally biased region" description="Polar residues" evidence="1">
    <location>
        <begin position="526"/>
        <end position="537"/>
    </location>
</feature>
<name>I7M492_TETTS</name>
<evidence type="ECO:0000313" key="3">
    <source>
        <dbReference type="Proteomes" id="UP000009168"/>
    </source>
</evidence>
<feature type="compositionally biased region" description="Acidic residues" evidence="1">
    <location>
        <begin position="746"/>
        <end position="758"/>
    </location>
</feature>
<feature type="compositionally biased region" description="Polar residues" evidence="1">
    <location>
        <begin position="450"/>
        <end position="464"/>
    </location>
</feature>
<feature type="compositionally biased region" description="Low complexity" evidence="1">
    <location>
        <begin position="565"/>
        <end position="579"/>
    </location>
</feature>
<dbReference type="EMBL" id="GG662313">
    <property type="protein sequence ID" value="EAS05974.2"/>
    <property type="molecule type" value="Genomic_DNA"/>
</dbReference>
<feature type="compositionally biased region" description="Low complexity" evidence="1">
    <location>
        <begin position="538"/>
        <end position="553"/>
    </location>
</feature>
<accession>I7M492</accession>
<feature type="compositionally biased region" description="Basic and acidic residues" evidence="1">
    <location>
        <begin position="554"/>
        <end position="564"/>
    </location>
</feature>
<feature type="compositionally biased region" description="Low complexity" evidence="1">
    <location>
        <begin position="696"/>
        <end position="706"/>
    </location>
</feature>
<dbReference type="InParanoid" id="I7M492"/>
<feature type="compositionally biased region" description="Polar residues" evidence="1">
    <location>
        <begin position="472"/>
        <end position="492"/>
    </location>
</feature>
<reference evidence="3" key="1">
    <citation type="journal article" date="2006" name="PLoS Biol.">
        <title>Macronuclear genome sequence of the ciliate Tetrahymena thermophila, a model eukaryote.</title>
        <authorList>
            <person name="Eisen J.A."/>
            <person name="Coyne R.S."/>
            <person name="Wu M."/>
            <person name="Wu D."/>
            <person name="Thiagarajan M."/>
            <person name="Wortman J.R."/>
            <person name="Badger J.H."/>
            <person name="Ren Q."/>
            <person name="Amedeo P."/>
            <person name="Jones K.M."/>
            <person name="Tallon L.J."/>
            <person name="Delcher A.L."/>
            <person name="Salzberg S.L."/>
            <person name="Silva J.C."/>
            <person name="Haas B.J."/>
            <person name="Majoros W.H."/>
            <person name="Farzad M."/>
            <person name="Carlton J.M."/>
            <person name="Smith R.K. Jr."/>
            <person name="Garg J."/>
            <person name="Pearlman R.E."/>
            <person name="Karrer K.M."/>
            <person name="Sun L."/>
            <person name="Manning G."/>
            <person name="Elde N.C."/>
            <person name="Turkewitz A.P."/>
            <person name="Asai D.J."/>
            <person name="Wilkes D.E."/>
            <person name="Wang Y."/>
            <person name="Cai H."/>
            <person name="Collins K."/>
            <person name="Stewart B.A."/>
            <person name="Lee S.R."/>
            <person name="Wilamowska K."/>
            <person name="Weinberg Z."/>
            <person name="Ruzzo W.L."/>
            <person name="Wloga D."/>
            <person name="Gaertig J."/>
            <person name="Frankel J."/>
            <person name="Tsao C.-C."/>
            <person name="Gorovsky M.A."/>
            <person name="Keeling P.J."/>
            <person name="Waller R.F."/>
            <person name="Patron N.J."/>
            <person name="Cherry J.M."/>
            <person name="Stover N.A."/>
            <person name="Krieger C.J."/>
            <person name="del Toro C."/>
            <person name="Ryder H.F."/>
            <person name="Williamson S.C."/>
            <person name="Barbeau R.A."/>
            <person name="Hamilton E.P."/>
            <person name="Orias E."/>
        </authorList>
    </citation>
    <scope>NUCLEOTIDE SEQUENCE [LARGE SCALE GENOMIC DNA]</scope>
    <source>
        <strain evidence="3">SB210</strain>
    </source>
</reference>
<feature type="compositionally biased region" description="Basic and acidic residues" evidence="1">
    <location>
        <begin position="766"/>
        <end position="778"/>
    </location>
</feature>